<gene>
    <name evidence="4" type="ORF">LHA35_27740</name>
</gene>
<name>A0A9X1IIH7_9PROT</name>
<evidence type="ECO:0000256" key="2">
    <source>
        <dbReference type="ARBA" id="ARBA00022737"/>
    </source>
</evidence>
<proteinExistence type="inferred from homology"/>
<evidence type="ECO:0000256" key="1">
    <source>
        <dbReference type="ARBA" id="ARBA00009646"/>
    </source>
</evidence>
<accession>A0A9X1IIH7</accession>
<organism evidence="4 5">
    <name type="scientific">Roseicella aerolata</name>
    <dbReference type="NCBI Taxonomy" id="2883479"/>
    <lineage>
        <taxon>Bacteria</taxon>
        <taxon>Pseudomonadati</taxon>
        <taxon>Pseudomonadota</taxon>
        <taxon>Alphaproteobacteria</taxon>
        <taxon>Acetobacterales</taxon>
        <taxon>Roseomonadaceae</taxon>
        <taxon>Roseicella</taxon>
    </lineage>
</organism>
<evidence type="ECO:0000259" key="3">
    <source>
        <dbReference type="Pfam" id="PF00030"/>
    </source>
</evidence>
<keyword evidence="2" id="KW-0677">Repeat</keyword>
<reference evidence="4" key="1">
    <citation type="submission" date="2021-10" db="EMBL/GenBank/DDBJ databases">
        <title>Roseicella aerolatum sp. nov., isolated from aerosols of e-waste dismantling site.</title>
        <authorList>
            <person name="Qin T."/>
        </authorList>
    </citation>
    <scope>NUCLEOTIDE SEQUENCE</scope>
    <source>
        <strain evidence="4">GB24</strain>
    </source>
</reference>
<dbReference type="AlphaFoldDB" id="A0A9X1IIH7"/>
<protein>
    <submittedName>
        <fullName evidence="4">Beta/gamma crystallin family protein</fullName>
    </submittedName>
</protein>
<sequence length="61" mass="7243">MDNSRIKSYEIRSGTWEFYRNENYDGIIRTSRPGKYANLSASFNRGVRSLICLEDPERPRR</sequence>
<dbReference type="InterPro" id="IPR011024">
    <property type="entry name" value="G_crystallin-like"/>
</dbReference>
<keyword evidence="5" id="KW-1185">Reference proteome</keyword>
<evidence type="ECO:0000313" key="4">
    <source>
        <dbReference type="EMBL" id="MCB4825501.1"/>
    </source>
</evidence>
<dbReference type="Pfam" id="PF00030">
    <property type="entry name" value="Crystall"/>
    <property type="match status" value="1"/>
</dbReference>
<dbReference type="RefSeq" id="WP_226614470.1">
    <property type="nucleotide sequence ID" value="NZ_JAJAQI010000110.1"/>
</dbReference>
<evidence type="ECO:0000313" key="5">
    <source>
        <dbReference type="Proteomes" id="UP001139311"/>
    </source>
</evidence>
<dbReference type="Gene3D" id="2.60.20.10">
    <property type="entry name" value="Crystallins"/>
    <property type="match status" value="1"/>
</dbReference>
<dbReference type="SUPFAM" id="SSF49695">
    <property type="entry name" value="gamma-Crystallin-like"/>
    <property type="match status" value="1"/>
</dbReference>
<dbReference type="InterPro" id="IPR001064">
    <property type="entry name" value="Beta/gamma_crystallin"/>
</dbReference>
<dbReference type="EMBL" id="JAJAQI010000110">
    <property type="protein sequence ID" value="MCB4825501.1"/>
    <property type="molecule type" value="Genomic_DNA"/>
</dbReference>
<feature type="domain" description="Beta/gamma crystallin 'Greek key'" evidence="3">
    <location>
        <begin position="3"/>
        <end position="49"/>
    </location>
</feature>
<dbReference type="Proteomes" id="UP001139311">
    <property type="component" value="Unassembled WGS sequence"/>
</dbReference>
<comment type="caution">
    <text evidence="4">The sequence shown here is derived from an EMBL/GenBank/DDBJ whole genome shotgun (WGS) entry which is preliminary data.</text>
</comment>
<comment type="similarity">
    <text evidence="1">Belongs to the beta/gamma-crystallin family.</text>
</comment>